<evidence type="ECO:0000256" key="3">
    <source>
        <dbReference type="ARBA" id="ARBA00022691"/>
    </source>
</evidence>
<dbReference type="InterPro" id="IPR026170">
    <property type="entry name" value="FAM173A/B"/>
</dbReference>
<gene>
    <name evidence="6" type="ORF">ACFPK1_00775</name>
</gene>
<dbReference type="Pfam" id="PF13649">
    <property type="entry name" value="Methyltransf_25"/>
    <property type="match status" value="1"/>
</dbReference>
<feature type="domain" description="Methyltransferase" evidence="5">
    <location>
        <begin position="70"/>
        <end position="161"/>
    </location>
</feature>
<dbReference type="InterPro" id="IPR041698">
    <property type="entry name" value="Methyltransf_25"/>
</dbReference>
<dbReference type="Proteomes" id="UP001596175">
    <property type="component" value="Unassembled WGS sequence"/>
</dbReference>
<evidence type="ECO:0000256" key="1">
    <source>
        <dbReference type="ARBA" id="ARBA00022603"/>
    </source>
</evidence>
<proteinExistence type="predicted"/>
<dbReference type="EC" id="2.1.-.-" evidence="6"/>
<evidence type="ECO:0000259" key="5">
    <source>
        <dbReference type="Pfam" id="PF13649"/>
    </source>
</evidence>
<evidence type="ECO:0000313" key="6">
    <source>
        <dbReference type="EMBL" id="MFC5136751.1"/>
    </source>
</evidence>
<dbReference type="GO" id="GO:0032259">
    <property type="term" value="P:methylation"/>
    <property type="evidence" value="ECO:0007669"/>
    <property type="project" value="UniProtKB-KW"/>
</dbReference>
<dbReference type="EMBL" id="JBHSKG010000001">
    <property type="protein sequence ID" value="MFC5136751.1"/>
    <property type="molecule type" value="Genomic_DNA"/>
</dbReference>
<dbReference type="GO" id="GO:0008168">
    <property type="term" value="F:methyltransferase activity"/>
    <property type="evidence" value="ECO:0007669"/>
    <property type="project" value="UniProtKB-KW"/>
</dbReference>
<keyword evidence="3" id="KW-0949">S-adenosyl-L-methionine</keyword>
<dbReference type="PANTHER" id="PTHR13610:SF11">
    <property type="entry name" value="METHYLTRANSFERASE DOMAIN-CONTAINING PROTEIN"/>
    <property type="match status" value="1"/>
</dbReference>
<evidence type="ECO:0000256" key="4">
    <source>
        <dbReference type="SAM" id="MobiDB-lite"/>
    </source>
</evidence>
<keyword evidence="1 6" id="KW-0489">Methyltransferase</keyword>
<organism evidence="6 7">
    <name type="scientific">Actinomycetospora rhizophila</name>
    <dbReference type="NCBI Taxonomy" id="1416876"/>
    <lineage>
        <taxon>Bacteria</taxon>
        <taxon>Bacillati</taxon>
        <taxon>Actinomycetota</taxon>
        <taxon>Actinomycetes</taxon>
        <taxon>Pseudonocardiales</taxon>
        <taxon>Pseudonocardiaceae</taxon>
        <taxon>Actinomycetospora</taxon>
    </lineage>
</organism>
<name>A0ABV9Z5E9_9PSEU</name>
<accession>A0ABV9Z5E9</accession>
<evidence type="ECO:0000256" key="2">
    <source>
        <dbReference type="ARBA" id="ARBA00022679"/>
    </source>
</evidence>
<dbReference type="PANTHER" id="PTHR13610">
    <property type="entry name" value="METHYLTRANSFERASE DOMAIN-CONTAINING PROTEIN"/>
    <property type="match status" value="1"/>
</dbReference>
<dbReference type="CDD" id="cd02440">
    <property type="entry name" value="AdoMet_MTases"/>
    <property type="match status" value="1"/>
</dbReference>
<keyword evidence="7" id="KW-1185">Reference proteome</keyword>
<evidence type="ECO:0000313" key="7">
    <source>
        <dbReference type="Proteomes" id="UP001596175"/>
    </source>
</evidence>
<dbReference type="RefSeq" id="WP_378018989.1">
    <property type="nucleotide sequence ID" value="NZ_JBHSKG010000001.1"/>
</dbReference>
<comment type="caution">
    <text evidence="6">The sequence shown here is derived from an EMBL/GenBank/DDBJ whole genome shotgun (WGS) entry which is preliminary data.</text>
</comment>
<dbReference type="SUPFAM" id="SSF53335">
    <property type="entry name" value="S-adenosyl-L-methionine-dependent methyltransferases"/>
    <property type="match status" value="1"/>
</dbReference>
<dbReference type="Gene3D" id="3.40.50.150">
    <property type="entry name" value="Vaccinia Virus protein VP39"/>
    <property type="match status" value="1"/>
</dbReference>
<dbReference type="InterPro" id="IPR029063">
    <property type="entry name" value="SAM-dependent_MTases_sf"/>
</dbReference>
<protein>
    <submittedName>
        <fullName evidence="6">Class I SAM-dependent methyltransferase</fullName>
        <ecNumber evidence="6">2.1.-.-</ecNumber>
    </submittedName>
</protein>
<sequence length="248" mass="27782">MTASKVISIVREPMFDAVHGTDTATRVQVHDTDASGPNVAYAVDYEPTSYHEARALFQRLRLTDVHGAFVDFGCGKGRMLLLATEYSFGRIVGIEFSQQLCDTARANVQKYCSSTEERVEILNEDAASYELSDDEVVFFFFNPFAEAVMSMVLESIYRSLRRRNRQVWVIYNNPRCRALFESGGVFLKVDEHRLPRTRAFVYTNVGTDPRSVRSLLPERRADVPGAGEATERVGADGCTPVRSSSSGR</sequence>
<reference evidence="7" key="1">
    <citation type="journal article" date="2019" name="Int. J. Syst. Evol. Microbiol.">
        <title>The Global Catalogue of Microorganisms (GCM) 10K type strain sequencing project: providing services to taxonomists for standard genome sequencing and annotation.</title>
        <authorList>
            <consortium name="The Broad Institute Genomics Platform"/>
            <consortium name="The Broad Institute Genome Sequencing Center for Infectious Disease"/>
            <person name="Wu L."/>
            <person name="Ma J."/>
        </authorList>
    </citation>
    <scope>NUCLEOTIDE SEQUENCE [LARGE SCALE GENOMIC DNA]</scope>
    <source>
        <strain evidence="7">XZYJ18</strain>
    </source>
</reference>
<keyword evidence="2 6" id="KW-0808">Transferase</keyword>
<feature type="region of interest" description="Disordered" evidence="4">
    <location>
        <begin position="217"/>
        <end position="248"/>
    </location>
</feature>